<name>A0A2G4F2C0_9CYAN</name>
<organism evidence="2 3">
    <name type="scientific">Tychonema bourrellyi FEM_GT703</name>
    <dbReference type="NCBI Taxonomy" id="2040638"/>
    <lineage>
        <taxon>Bacteria</taxon>
        <taxon>Bacillati</taxon>
        <taxon>Cyanobacteriota</taxon>
        <taxon>Cyanophyceae</taxon>
        <taxon>Oscillatoriophycideae</taxon>
        <taxon>Oscillatoriales</taxon>
        <taxon>Microcoleaceae</taxon>
        <taxon>Tychonema</taxon>
    </lineage>
</organism>
<gene>
    <name evidence="2" type="ORF">CP500_008080</name>
</gene>
<evidence type="ECO:0000256" key="1">
    <source>
        <dbReference type="SAM" id="SignalP"/>
    </source>
</evidence>
<accession>A0A2G4F2C0</accession>
<dbReference type="AlphaFoldDB" id="A0A2G4F2C0"/>
<keyword evidence="1" id="KW-0732">Signal</keyword>
<keyword evidence="3" id="KW-1185">Reference proteome</keyword>
<protein>
    <submittedName>
        <fullName evidence="2">Uncharacterized protein</fullName>
    </submittedName>
</protein>
<dbReference type="EMBL" id="NXIB02000036">
    <property type="protein sequence ID" value="PHX55923.1"/>
    <property type="molecule type" value="Genomic_DNA"/>
</dbReference>
<reference evidence="2" key="1">
    <citation type="submission" date="2017-10" db="EMBL/GenBank/DDBJ databases">
        <title>Draft genome sequence of the planktic cyanobacteria Tychonema bourrellyi isolated from alpine lentic freshwater.</title>
        <authorList>
            <person name="Tett A."/>
            <person name="Armanini F."/>
            <person name="Asnicar F."/>
            <person name="Boscaini A."/>
            <person name="Pasolli E."/>
            <person name="Zolfo M."/>
            <person name="Donati C."/>
            <person name="Salmaso N."/>
            <person name="Segata N."/>
        </authorList>
    </citation>
    <scope>NUCLEOTIDE SEQUENCE</scope>
    <source>
        <strain evidence="2">FEM_GT703</strain>
    </source>
</reference>
<comment type="caution">
    <text evidence="2">The sequence shown here is derived from an EMBL/GenBank/DDBJ whole genome shotgun (WGS) entry which is preliminary data.</text>
</comment>
<feature type="signal peptide" evidence="1">
    <location>
        <begin position="1"/>
        <end position="20"/>
    </location>
</feature>
<dbReference type="Proteomes" id="UP000226442">
    <property type="component" value="Unassembled WGS sequence"/>
</dbReference>
<feature type="chain" id="PRO_5013653287" evidence="1">
    <location>
        <begin position="21"/>
        <end position="140"/>
    </location>
</feature>
<evidence type="ECO:0000313" key="3">
    <source>
        <dbReference type="Proteomes" id="UP000226442"/>
    </source>
</evidence>
<sequence>MKKLLTTTIIFLSTAIPCLAMTPSELAIFATNYKYNEKAPVAYSYYNKACLTNVSVSLVKIMDLGNGRIGGITNQFVCWGATYTYFEMARGNLQSIRAFAAIRAGRTTQYTNWGPVANPEDDLTPAQLISVAKTMTANTK</sequence>
<evidence type="ECO:0000313" key="2">
    <source>
        <dbReference type="EMBL" id="PHX55923.1"/>
    </source>
</evidence>
<proteinExistence type="predicted"/>